<keyword evidence="2" id="KW-0328">Glycosyltransferase</keyword>
<sequence length="207" mass="23315">MAPSSVESGMENFNNFSSIQIEPSESQSILEKEKPKNPKRFTWVLKSKAQRALCCLSRRNGGPRNNGWLMKFIKASLAVSIVCLALEIVAHLNSWHLHLIEPSEIGSFGRRAYEEWMAFRVNYIASSVQILSKFCIALFMIQSVDRLILCLGCFWIKIKKLKPIVGVDAFGGGDCLDFPMVLVQIPMCNERELFLKRIISGMVSGIV</sequence>
<comment type="caution">
    <text evidence="8">The sequence shown here is derived from an EMBL/GenBank/DDBJ whole genome shotgun (WGS) entry which is preliminary data.</text>
</comment>
<evidence type="ECO:0000256" key="7">
    <source>
        <dbReference type="ARBA" id="ARBA00023136"/>
    </source>
</evidence>
<proteinExistence type="predicted"/>
<evidence type="ECO:0000256" key="3">
    <source>
        <dbReference type="ARBA" id="ARBA00022679"/>
    </source>
</evidence>
<dbReference type="Proteomes" id="UP001180020">
    <property type="component" value="Unassembled WGS sequence"/>
</dbReference>
<evidence type="ECO:0000313" key="9">
    <source>
        <dbReference type="Proteomes" id="UP001180020"/>
    </source>
</evidence>
<dbReference type="EMBL" id="JAUJYO010000015">
    <property type="protein sequence ID" value="KAK1296105.1"/>
    <property type="molecule type" value="Genomic_DNA"/>
</dbReference>
<comment type="subcellular location">
    <subcellularLocation>
        <location evidence="1">Golgi apparatus membrane</location>
    </subcellularLocation>
</comment>
<evidence type="ECO:0000256" key="6">
    <source>
        <dbReference type="ARBA" id="ARBA00023034"/>
    </source>
</evidence>
<evidence type="ECO:0000256" key="4">
    <source>
        <dbReference type="ARBA" id="ARBA00022692"/>
    </source>
</evidence>
<evidence type="ECO:0000256" key="1">
    <source>
        <dbReference type="ARBA" id="ARBA00004394"/>
    </source>
</evidence>
<keyword evidence="5" id="KW-1133">Transmembrane helix</keyword>
<reference evidence="8" key="1">
    <citation type="journal article" date="2023" name="Nat. Commun.">
        <title>Diploid and tetraploid genomes of Acorus and the evolution of monocots.</title>
        <authorList>
            <person name="Ma L."/>
            <person name="Liu K.W."/>
            <person name="Li Z."/>
            <person name="Hsiao Y.Y."/>
            <person name="Qi Y."/>
            <person name="Fu T."/>
            <person name="Tang G.D."/>
            <person name="Zhang D."/>
            <person name="Sun W.H."/>
            <person name="Liu D.K."/>
            <person name="Li Y."/>
            <person name="Chen G.Z."/>
            <person name="Liu X.D."/>
            <person name="Liao X.Y."/>
            <person name="Jiang Y.T."/>
            <person name="Yu X."/>
            <person name="Hao Y."/>
            <person name="Huang J."/>
            <person name="Zhao X.W."/>
            <person name="Ke S."/>
            <person name="Chen Y.Y."/>
            <person name="Wu W.L."/>
            <person name="Hsu J.L."/>
            <person name="Lin Y.F."/>
            <person name="Huang M.D."/>
            <person name="Li C.Y."/>
            <person name="Huang L."/>
            <person name="Wang Z.W."/>
            <person name="Zhao X."/>
            <person name="Zhong W.Y."/>
            <person name="Peng D.H."/>
            <person name="Ahmad S."/>
            <person name="Lan S."/>
            <person name="Zhang J.S."/>
            <person name="Tsai W.C."/>
            <person name="Van de Peer Y."/>
            <person name="Liu Z.J."/>
        </authorList>
    </citation>
    <scope>NUCLEOTIDE SEQUENCE</scope>
    <source>
        <strain evidence="8">CP</strain>
    </source>
</reference>
<name>A0AAV9D4B6_ACOCL</name>
<keyword evidence="4" id="KW-0812">Transmembrane</keyword>
<accession>A0AAV9D4B6</accession>
<reference evidence="8" key="2">
    <citation type="submission" date="2023-06" db="EMBL/GenBank/DDBJ databases">
        <authorList>
            <person name="Ma L."/>
            <person name="Liu K.-W."/>
            <person name="Li Z."/>
            <person name="Hsiao Y.-Y."/>
            <person name="Qi Y."/>
            <person name="Fu T."/>
            <person name="Tang G."/>
            <person name="Zhang D."/>
            <person name="Sun W.-H."/>
            <person name="Liu D.-K."/>
            <person name="Li Y."/>
            <person name="Chen G.-Z."/>
            <person name="Liu X.-D."/>
            <person name="Liao X.-Y."/>
            <person name="Jiang Y.-T."/>
            <person name="Yu X."/>
            <person name="Hao Y."/>
            <person name="Huang J."/>
            <person name="Zhao X.-W."/>
            <person name="Ke S."/>
            <person name="Chen Y.-Y."/>
            <person name="Wu W.-L."/>
            <person name="Hsu J.-L."/>
            <person name="Lin Y.-F."/>
            <person name="Huang M.-D."/>
            <person name="Li C.-Y."/>
            <person name="Huang L."/>
            <person name="Wang Z.-W."/>
            <person name="Zhao X."/>
            <person name="Zhong W.-Y."/>
            <person name="Peng D.-H."/>
            <person name="Ahmad S."/>
            <person name="Lan S."/>
            <person name="Zhang J.-S."/>
            <person name="Tsai W.-C."/>
            <person name="Van De Peer Y."/>
            <person name="Liu Z.-J."/>
        </authorList>
    </citation>
    <scope>NUCLEOTIDE SEQUENCE</scope>
    <source>
        <strain evidence="8">CP</strain>
        <tissue evidence="8">Leaves</tissue>
    </source>
</reference>
<dbReference type="PANTHER" id="PTHR32044:SF11">
    <property type="entry name" value="XYLOGLUCAN GLYCOSYLTRANSFERASE 4"/>
    <property type="match status" value="1"/>
</dbReference>
<organism evidence="8 9">
    <name type="scientific">Acorus calamus</name>
    <name type="common">Sweet flag</name>
    <dbReference type="NCBI Taxonomy" id="4465"/>
    <lineage>
        <taxon>Eukaryota</taxon>
        <taxon>Viridiplantae</taxon>
        <taxon>Streptophyta</taxon>
        <taxon>Embryophyta</taxon>
        <taxon>Tracheophyta</taxon>
        <taxon>Spermatophyta</taxon>
        <taxon>Magnoliopsida</taxon>
        <taxon>Liliopsida</taxon>
        <taxon>Acoraceae</taxon>
        <taxon>Acorus</taxon>
    </lineage>
</organism>
<dbReference type="GO" id="GO:0000139">
    <property type="term" value="C:Golgi membrane"/>
    <property type="evidence" value="ECO:0007669"/>
    <property type="project" value="UniProtKB-SubCell"/>
</dbReference>
<gene>
    <name evidence="8" type="primary">CSLC4</name>
    <name evidence="8" type="ORF">QJS10_CPB15g01822</name>
</gene>
<evidence type="ECO:0000256" key="5">
    <source>
        <dbReference type="ARBA" id="ARBA00022989"/>
    </source>
</evidence>
<keyword evidence="9" id="KW-1185">Reference proteome</keyword>
<dbReference type="PANTHER" id="PTHR32044">
    <property type="entry name" value="GLUCOMANNAN 4-BETA-MANNOSYLTRANSFERASE 9"/>
    <property type="match status" value="1"/>
</dbReference>
<dbReference type="AlphaFoldDB" id="A0AAV9D4B6"/>
<protein>
    <submittedName>
        <fullName evidence="8">Xyloglucan glycosyltransferase 4</fullName>
    </submittedName>
</protein>
<keyword evidence="7" id="KW-0472">Membrane</keyword>
<dbReference type="GO" id="GO:0016757">
    <property type="term" value="F:glycosyltransferase activity"/>
    <property type="evidence" value="ECO:0007669"/>
    <property type="project" value="UniProtKB-KW"/>
</dbReference>
<keyword evidence="6" id="KW-0333">Golgi apparatus</keyword>
<evidence type="ECO:0000313" key="8">
    <source>
        <dbReference type="EMBL" id="KAK1296105.1"/>
    </source>
</evidence>
<evidence type="ECO:0000256" key="2">
    <source>
        <dbReference type="ARBA" id="ARBA00022676"/>
    </source>
</evidence>
<keyword evidence="3" id="KW-0808">Transferase</keyword>